<accession>A0ABP6CI18</accession>
<comment type="caution">
    <text evidence="2">The sequence shown here is derived from an EMBL/GenBank/DDBJ whole genome shotgun (WGS) entry which is preliminary data.</text>
</comment>
<name>A0ABP6CI18_9ACTN</name>
<keyword evidence="3" id="KW-1185">Reference proteome</keyword>
<gene>
    <name evidence="2" type="ORF">GCM10010411_65750</name>
</gene>
<organism evidence="2 3">
    <name type="scientific">Actinomadura fulvescens</name>
    <dbReference type="NCBI Taxonomy" id="46160"/>
    <lineage>
        <taxon>Bacteria</taxon>
        <taxon>Bacillati</taxon>
        <taxon>Actinomycetota</taxon>
        <taxon>Actinomycetes</taxon>
        <taxon>Streptosporangiales</taxon>
        <taxon>Thermomonosporaceae</taxon>
        <taxon>Actinomadura</taxon>
    </lineage>
</organism>
<evidence type="ECO:0000313" key="2">
    <source>
        <dbReference type="EMBL" id="GAA2620719.1"/>
    </source>
</evidence>
<feature type="region of interest" description="Disordered" evidence="1">
    <location>
        <begin position="21"/>
        <end position="80"/>
    </location>
</feature>
<protein>
    <submittedName>
        <fullName evidence="2">Uncharacterized protein</fullName>
    </submittedName>
</protein>
<dbReference type="Proteomes" id="UP001501509">
    <property type="component" value="Unassembled WGS sequence"/>
</dbReference>
<reference evidence="3" key="1">
    <citation type="journal article" date="2019" name="Int. J. Syst. Evol. Microbiol.">
        <title>The Global Catalogue of Microorganisms (GCM) 10K type strain sequencing project: providing services to taxonomists for standard genome sequencing and annotation.</title>
        <authorList>
            <consortium name="The Broad Institute Genomics Platform"/>
            <consortium name="The Broad Institute Genome Sequencing Center for Infectious Disease"/>
            <person name="Wu L."/>
            <person name="Ma J."/>
        </authorList>
    </citation>
    <scope>NUCLEOTIDE SEQUENCE [LARGE SCALE GENOMIC DNA]</scope>
    <source>
        <strain evidence="3">JCM 6833</strain>
    </source>
</reference>
<proteinExistence type="predicted"/>
<sequence length="80" mass="7841">MNVAARGASSPSGIGTAAAAGTATWLAKPPSPQPASTRVPTAGPVTSGPVAVTVPATSEPGTNGRGGLIWYRPWTKSPST</sequence>
<evidence type="ECO:0000313" key="3">
    <source>
        <dbReference type="Proteomes" id="UP001501509"/>
    </source>
</evidence>
<evidence type="ECO:0000256" key="1">
    <source>
        <dbReference type="SAM" id="MobiDB-lite"/>
    </source>
</evidence>
<dbReference type="EMBL" id="BAAATD010000010">
    <property type="protein sequence ID" value="GAA2620719.1"/>
    <property type="molecule type" value="Genomic_DNA"/>
</dbReference>